<dbReference type="PROSITE" id="PS50808">
    <property type="entry name" value="ZF_BED"/>
    <property type="match status" value="1"/>
</dbReference>
<protein>
    <recommendedName>
        <fullName evidence="6">BED-type domain-containing protein</fullName>
    </recommendedName>
</protein>
<evidence type="ECO:0000256" key="1">
    <source>
        <dbReference type="ARBA" id="ARBA00022723"/>
    </source>
</evidence>
<evidence type="ECO:0000256" key="3">
    <source>
        <dbReference type="ARBA" id="ARBA00022833"/>
    </source>
</evidence>
<dbReference type="PANTHER" id="PTHR46951:SF2">
    <property type="entry name" value="BED-TYPE DOMAIN-CONTAINING PROTEIN"/>
    <property type="match status" value="1"/>
</dbReference>
<dbReference type="PANTHER" id="PTHR46951">
    <property type="entry name" value="BED-TYPE DOMAIN-CONTAINING PROTEIN"/>
    <property type="match status" value="1"/>
</dbReference>
<keyword evidence="1" id="KW-0479">Metal-binding</keyword>
<name>A0ABC9GYH2_9POAL</name>
<keyword evidence="8" id="KW-1185">Reference proteome</keyword>
<organism evidence="7 8">
    <name type="scientific">Urochloa decumbens</name>
    <dbReference type="NCBI Taxonomy" id="240449"/>
    <lineage>
        <taxon>Eukaryota</taxon>
        <taxon>Viridiplantae</taxon>
        <taxon>Streptophyta</taxon>
        <taxon>Embryophyta</taxon>
        <taxon>Tracheophyta</taxon>
        <taxon>Spermatophyta</taxon>
        <taxon>Magnoliopsida</taxon>
        <taxon>Liliopsida</taxon>
        <taxon>Poales</taxon>
        <taxon>Poaceae</taxon>
        <taxon>PACMAD clade</taxon>
        <taxon>Panicoideae</taxon>
        <taxon>Panicodae</taxon>
        <taxon>Paniceae</taxon>
        <taxon>Melinidinae</taxon>
        <taxon>Urochloa</taxon>
    </lineage>
</organism>
<dbReference type="PROSITE" id="PS50330">
    <property type="entry name" value="UIM"/>
    <property type="match status" value="1"/>
</dbReference>
<dbReference type="Pfam" id="PF02892">
    <property type="entry name" value="zf-BED"/>
    <property type="match status" value="1"/>
</dbReference>
<evidence type="ECO:0000256" key="2">
    <source>
        <dbReference type="ARBA" id="ARBA00022771"/>
    </source>
</evidence>
<evidence type="ECO:0000313" key="8">
    <source>
        <dbReference type="Proteomes" id="UP001497457"/>
    </source>
</evidence>
<evidence type="ECO:0000256" key="4">
    <source>
        <dbReference type="PROSITE-ProRule" id="PRU00027"/>
    </source>
</evidence>
<dbReference type="InterPro" id="IPR007021">
    <property type="entry name" value="DUF659"/>
</dbReference>
<sequence length="325" mass="36716">MSERNQDVVWEHGDNLYPGWRCKYCHTQKGGGGTTRLKQHLTARGTEVVHCRHVPPDIRDFFRRELDRAKKATADRAREKLRREKVAAEGNYPVQEEDEEEQIRRAMELSRAEAEYRRGVDERGGAYEHGGGSGSARGNPLQRMFGRVTSQRERLSPAVEDYNLASGGRRGMTHTRIDTGSWTQKGKNAKEAIGKAWSKFFHIAGVPGRQADNPYFVSAVRETQKWGEGIASPTGRDIDGKYLDQNDNDLHEKYLMFQAEWPLFGVTLMCDSWTGPTRMGVVNFLVYCNGVMWFHKSVDATGLSQDAAYLLKVGSCGSYTHSHLL</sequence>
<keyword evidence="3" id="KW-0862">Zinc</keyword>
<dbReference type="AlphaFoldDB" id="A0ABC9GYH2"/>
<proteinExistence type="predicted"/>
<gene>
    <name evidence="7" type="ORF">URODEC1_LOCUS120317</name>
</gene>
<evidence type="ECO:0000256" key="5">
    <source>
        <dbReference type="SAM" id="MobiDB-lite"/>
    </source>
</evidence>
<evidence type="ECO:0000313" key="7">
    <source>
        <dbReference type="EMBL" id="CAM0146800.1"/>
    </source>
</evidence>
<accession>A0ABC9GYH2</accession>
<dbReference type="InterPro" id="IPR003656">
    <property type="entry name" value="Znf_BED"/>
</dbReference>
<dbReference type="GO" id="GO:0008270">
    <property type="term" value="F:zinc ion binding"/>
    <property type="evidence" value="ECO:0007669"/>
    <property type="project" value="UniProtKB-KW"/>
</dbReference>
<reference evidence="7" key="1">
    <citation type="submission" date="2024-10" db="EMBL/GenBank/DDBJ databases">
        <authorList>
            <person name="Ryan C."/>
        </authorList>
    </citation>
    <scope>NUCLEOTIDE SEQUENCE [LARGE SCALE GENOMIC DNA]</scope>
</reference>
<dbReference type="Pfam" id="PF04937">
    <property type="entry name" value="DUF659"/>
    <property type="match status" value="1"/>
</dbReference>
<dbReference type="Proteomes" id="UP001497457">
    <property type="component" value="Unassembled WGS sequence"/>
</dbReference>
<feature type="region of interest" description="Disordered" evidence="5">
    <location>
        <begin position="122"/>
        <end position="141"/>
    </location>
</feature>
<evidence type="ECO:0000259" key="6">
    <source>
        <dbReference type="PROSITE" id="PS50808"/>
    </source>
</evidence>
<comment type="caution">
    <text evidence="7">The sequence shown here is derived from an EMBL/GenBank/DDBJ whole genome shotgun (WGS) entry which is preliminary data.</text>
</comment>
<feature type="region of interest" description="Disordered" evidence="5">
    <location>
        <begin position="164"/>
        <end position="185"/>
    </location>
</feature>
<dbReference type="InterPro" id="IPR003903">
    <property type="entry name" value="UIM_dom"/>
</dbReference>
<feature type="domain" description="BED-type" evidence="6">
    <location>
        <begin position="4"/>
        <end position="58"/>
    </location>
</feature>
<keyword evidence="2 4" id="KW-0863">Zinc-finger</keyword>
<dbReference type="EMBL" id="CAXIPR030000679">
    <property type="protein sequence ID" value="CAM0146800.1"/>
    <property type="molecule type" value="Genomic_DNA"/>
</dbReference>